<keyword evidence="1" id="KW-0805">Transcription regulation</keyword>
<keyword evidence="3" id="KW-0804">Transcription</keyword>
<dbReference type="AlphaFoldDB" id="A0A8J3NA82"/>
<dbReference type="Gene3D" id="1.10.10.10">
    <property type="entry name" value="Winged helix-like DNA-binding domain superfamily/Winged helix DNA-binding domain"/>
    <property type="match status" value="1"/>
</dbReference>
<dbReference type="PANTHER" id="PTHR44688:SF16">
    <property type="entry name" value="DNA-BINDING TRANSCRIPTIONAL ACTIVATOR DEVR_DOSR"/>
    <property type="match status" value="1"/>
</dbReference>
<accession>A0A8J3NA82</accession>
<dbReference type="SUPFAM" id="SSF46894">
    <property type="entry name" value="C-terminal effector domain of the bipartite response regulators"/>
    <property type="match status" value="1"/>
</dbReference>
<dbReference type="PRINTS" id="PR00038">
    <property type="entry name" value="HTHLUXR"/>
</dbReference>
<proteinExistence type="predicted"/>
<dbReference type="SMART" id="SM00421">
    <property type="entry name" value="HTH_LUXR"/>
    <property type="match status" value="1"/>
</dbReference>
<dbReference type="PANTHER" id="PTHR44688">
    <property type="entry name" value="DNA-BINDING TRANSCRIPTIONAL ACTIVATOR DEVR_DOSR"/>
    <property type="match status" value="1"/>
</dbReference>
<dbReference type="GO" id="GO:0003677">
    <property type="term" value="F:DNA binding"/>
    <property type="evidence" value="ECO:0007669"/>
    <property type="project" value="UniProtKB-KW"/>
</dbReference>
<sequence length="190" mass="20181">MSVATLPARPDTAPGPTRTVLACVPPGPAARLLAERLCGLGRGHLVRLATTPRQALTGYARQQADVVLVDCRFVRDPISVLGPRRSPRTTMIVVDVGYDGEALLAAVAGAASGGLRPPARRPSGPIVRLTGREQQVLRSLCEGLTNEEIAEELSIGADTVKTHVRRLYDKLGARRRTQAVALALRAGLVE</sequence>
<dbReference type="CDD" id="cd06170">
    <property type="entry name" value="LuxR_C_like"/>
    <property type="match status" value="1"/>
</dbReference>
<dbReference type="InterPro" id="IPR016032">
    <property type="entry name" value="Sig_transdc_resp-reg_C-effctor"/>
</dbReference>
<evidence type="ECO:0000313" key="7">
    <source>
        <dbReference type="Proteomes" id="UP000612808"/>
    </source>
</evidence>
<feature type="region of interest" description="Disordered" evidence="4">
    <location>
        <begin position="1"/>
        <end position="20"/>
    </location>
</feature>
<dbReference type="RefSeq" id="WP_203658077.1">
    <property type="nucleotide sequence ID" value="NZ_BOMB01000016.1"/>
</dbReference>
<keyword evidence="7" id="KW-1185">Reference proteome</keyword>
<evidence type="ECO:0000256" key="4">
    <source>
        <dbReference type="SAM" id="MobiDB-lite"/>
    </source>
</evidence>
<feature type="domain" description="HTH luxR-type" evidence="5">
    <location>
        <begin position="122"/>
        <end position="187"/>
    </location>
</feature>
<gene>
    <name evidence="6" type="ORF">Aru02nite_29830</name>
</gene>
<dbReference type="Proteomes" id="UP000612808">
    <property type="component" value="Unassembled WGS sequence"/>
</dbReference>
<dbReference type="EMBL" id="BOMB01000016">
    <property type="protein sequence ID" value="GID12094.1"/>
    <property type="molecule type" value="Genomic_DNA"/>
</dbReference>
<protein>
    <recommendedName>
        <fullName evidence="5">HTH luxR-type domain-containing protein</fullName>
    </recommendedName>
</protein>
<dbReference type="InterPro" id="IPR036388">
    <property type="entry name" value="WH-like_DNA-bd_sf"/>
</dbReference>
<evidence type="ECO:0000256" key="3">
    <source>
        <dbReference type="ARBA" id="ARBA00023163"/>
    </source>
</evidence>
<comment type="caution">
    <text evidence="6">The sequence shown here is derived from an EMBL/GenBank/DDBJ whole genome shotgun (WGS) entry which is preliminary data.</text>
</comment>
<dbReference type="Pfam" id="PF00196">
    <property type="entry name" value="GerE"/>
    <property type="match status" value="1"/>
</dbReference>
<evidence type="ECO:0000259" key="5">
    <source>
        <dbReference type="PROSITE" id="PS50043"/>
    </source>
</evidence>
<keyword evidence="2" id="KW-0238">DNA-binding</keyword>
<evidence type="ECO:0000256" key="1">
    <source>
        <dbReference type="ARBA" id="ARBA00023015"/>
    </source>
</evidence>
<evidence type="ECO:0000256" key="2">
    <source>
        <dbReference type="ARBA" id="ARBA00023125"/>
    </source>
</evidence>
<dbReference type="PROSITE" id="PS00622">
    <property type="entry name" value="HTH_LUXR_1"/>
    <property type="match status" value="1"/>
</dbReference>
<name>A0A8J3NA82_9ACTN</name>
<reference evidence="6" key="1">
    <citation type="submission" date="2021-01" db="EMBL/GenBank/DDBJ databases">
        <title>Whole genome shotgun sequence of Actinocatenispora rupis NBRC 107355.</title>
        <authorList>
            <person name="Komaki H."/>
            <person name="Tamura T."/>
        </authorList>
    </citation>
    <scope>NUCLEOTIDE SEQUENCE</scope>
    <source>
        <strain evidence="6">NBRC 107355</strain>
    </source>
</reference>
<dbReference type="PROSITE" id="PS50043">
    <property type="entry name" value="HTH_LUXR_2"/>
    <property type="match status" value="1"/>
</dbReference>
<evidence type="ECO:0000313" key="6">
    <source>
        <dbReference type="EMBL" id="GID12094.1"/>
    </source>
</evidence>
<dbReference type="GO" id="GO:0006355">
    <property type="term" value="P:regulation of DNA-templated transcription"/>
    <property type="evidence" value="ECO:0007669"/>
    <property type="project" value="InterPro"/>
</dbReference>
<dbReference type="InterPro" id="IPR000792">
    <property type="entry name" value="Tscrpt_reg_LuxR_C"/>
</dbReference>
<organism evidence="6 7">
    <name type="scientific">Actinocatenispora rupis</name>
    <dbReference type="NCBI Taxonomy" id="519421"/>
    <lineage>
        <taxon>Bacteria</taxon>
        <taxon>Bacillati</taxon>
        <taxon>Actinomycetota</taxon>
        <taxon>Actinomycetes</taxon>
        <taxon>Micromonosporales</taxon>
        <taxon>Micromonosporaceae</taxon>
        <taxon>Actinocatenispora</taxon>
    </lineage>
</organism>